<dbReference type="PANTHER" id="PTHR12415">
    <property type="entry name" value="TYROSYL-DNA PHOSPHODIESTERASE 1"/>
    <property type="match status" value="1"/>
</dbReference>
<dbReference type="AlphaFoldDB" id="A0AAW1PVT2"/>
<evidence type="ECO:0000256" key="9">
    <source>
        <dbReference type="PIRSR" id="PIRSR610347-1"/>
    </source>
</evidence>
<keyword evidence="8" id="KW-0539">Nucleus</keyword>
<keyword evidence="3" id="KW-0540">Nuclease</keyword>
<comment type="subcellular location">
    <subcellularLocation>
        <location evidence="1">Nucleus</location>
    </subcellularLocation>
</comment>
<evidence type="ECO:0000256" key="11">
    <source>
        <dbReference type="PIRSR" id="PIRSR610347-3"/>
    </source>
</evidence>
<organism evidence="12 13">
    <name type="scientific">Symbiochloris irregularis</name>
    <dbReference type="NCBI Taxonomy" id="706552"/>
    <lineage>
        <taxon>Eukaryota</taxon>
        <taxon>Viridiplantae</taxon>
        <taxon>Chlorophyta</taxon>
        <taxon>core chlorophytes</taxon>
        <taxon>Trebouxiophyceae</taxon>
        <taxon>Trebouxiales</taxon>
        <taxon>Trebouxiaceae</taxon>
        <taxon>Symbiochloris</taxon>
    </lineage>
</organism>
<dbReference type="CDD" id="cd09123">
    <property type="entry name" value="PLDc_Tdp1_2"/>
    <property type="match status" value="1"/>
</dbReference>
<accession>A0AAW1PVT2</accession>
<evidence type="ECO:0000256" key="6">
    <source>
        <dbReference type="ARBA" id="ARBA00022839"/>
    </source>
</evidence>
<evidence type="ECO:0000313" key="12">
    <source>
        <dbReference type="EMBL" id="KAK9812082.1"/>
    </source>
</evidence>
<dbReference type="SUPFAM" id="SSF56024">
    <property type="entry name" value="Phospholipase D/nuclease"/>
    <property type="match status" value="2"/>
</dbReference>
<name>A0AAW1PVT2_9CHLO</name>
<feature type="active site" description="Proton donor/acceptor" evidence="9">
    <location>
        <position position="482"/>
    </location>
</feature>
<feature type="site" description="Interaction with DNA" evidence="11">
    <location>
        <position position="510"/>
    </location>
</feature>
<reference evidence="12 13" key="1">
    <citation type="journal article" date="2024" name="Nat. Commun.">
        <title>Phylogenomics reveals the evolutionary origins of lichenization in chlorophyte algae.</title>
        <authorList>
            <person name="Puginier C."/>
            <person name="Libourel C."/>
            <person name="Otte J."/>
            <person name="Skaloud P."/>
            <person name="Haon M."/>
            <person name="Grisel S."/>
            <person name="Petersen M."/>
            <person name="Berrin J.G."/>
            <person name="Delaux P.M."/>
            <person name="Dal Grande F."/>
            <person name="Keller J."/>
        </authorList>
    </citation>
    <scope>NUCLEOTIDE SEQUENCE [LARGE SCALE GENOMIC DNA]</scope>
    <source>
        <strain evidence="12 13">SAG 2036</strain>
    </source>
</reference>
<dbReference type="Proteomes" id="UP001465755">
    <property type="component" value="Unassembled WGS sequence"/>
</dbReference>
<dbReference type="InterPro" id="IPR010347">
    <property type="entry name" value="Tdp1"/>
</dbReference>
<evidence type="ECO:0000256" key="10">
    <source>
        <dbReference type="PIRSR" id="PIRSR610347-2"/>
    </source>
</evidence>
<dbReference type="GO" id="GO:0006281">
    <property type="term" value="P:DNA repair"/>
    <property type="evidence" value="ECO:0007669"/>
    <property type="project" value="UniProtKB-KW"/>
</dbReference>
<keyword evidence="5" id="KW-0378">Hydrolase</keyword>
<comment type="caution">
    <text evidence="12">The sequence shown here is derived from an EMBL/GenBank/DDBJ whole genome shotgun (WGS) entry which is preliminary data.</text>
</comment>
<evidence type="ECO:0000256" key="1">
    <source>
        <dbReference type="ARBA" id="ARBA00004123"/>
    </source>
</evidence>
<gene>
    <name evidence="12" type="ORF">WJX73_004687</name>
</gene>
<evidence type="ECO:0000256" key="3">
    <source>
        <dbReference type="ARBA" id="ARBA00022722"/>
    </source>
</evidence>
<dbReference type="Pfam" id="PF06087">
    <property type="entry name" value="Tyr-DNA_phospho"/>
    <property type="match status" value="1"/>
</dbReference>
<sequence length="611" mass="67368">MDLTCPDNSVVRVDRELHFGRATPSGGLQAVAEASRKQFALTPIVGVHLAANLQSLGQNSLIIERLQGDAVWHYAELLETGDCTVVTPGSRWFIESRQASSLFVLQQRYATPTLDHAERPLKRARLDAQPLSNVSSASSQGRPLQGGFALLCAREIPSWANQGQLGASLQDLVGPGLEWALISNYMIDMPWLFSACPNLCHAKNIIVVHGEKAPGRAESISEALRECSSIGSYKLFAPFTFQFGCHHSKYMILQYPQGVRVIITTANFIYCDCNGKTQGIWWQDFPKKDESSPALSPFQGDMLEYLGCLRLPEPWCSQARLLMTTHDFSSARVALVASAPGRHSGTSVNKFGHMKVRGLLKRYQVDAKFRDAPFVAQFSSIGSLNAKWLEEFCCSFLQCSQGQAKSPAKLQAPRGDKKAGPLATEHLQIVWPTEQEVRNSTEGWLAGASIPGTVKNTCKEFLRPFWHRWGGAAAGRQRAMPHMKSYLRYLTCADSSFELPWALVTSHNLSIAAWGQLQVNNQQLSISHYELGVMILPCLEAQYLRHRHCNFSCTFPESSGQLVQPLGSPEDTVQLYARPTCPAQAVTAPDANGLDSNGIPVGSNHMYGFVQ</sequence>
<evidence type="ECO:0000256" key="8">
    <source>
        <dbReference type="ARBA" id="ARBA00023242"/>
    </source>
</evidence>
<feature type="binding site" evidence="10">
    <location>
        <position position="249"/>
    </location>
    <ligand>
        <name>substrate</name>
    </ligand>
</feature>
<dbReference type="GO" id="GO:0017005">
    <property type="term" value="F:3'-tyrosyl-DNA phosphodiesterase activity"/>
    <property type="evidence" value="ECO:0007669"/>
    <property type="project" value="TreeGrafter"/>
</dbReference>
<proteinExistence type="inferred from homology"/>
<evidence type="ECO:0008006" key="14">
    <source>
        <dbReference type="Google" id="ProtNLM"/>
    </source>
</evidence>
<evidence type="ECO:0000256" key="5">
    <source>
        <dbReference type="ARBA" id="ARBA00022801"/>
    </source>
</evidence>
<dbReference type="PANTHER" id="PTHR12415:SF0">
    <property type="entry name" value="TYROSYL-DNA PHOSPHODIESTERASE 1"/>
    <property type="match status" value="1"/>
</dbReference>
<dbReference type="Gene3D" id="3.30.870.10">
    <property type="entry name" value="Endonuclease Chain A"/>
    <property type="match status" value="2"/>
</dbReference>
<evidence type="ECO:0000256" key="2">
    <source>
        <dbReference type="ARBA" id="ARBA00010205"/>
    </source>
</evidence>
<feature type="active site" description="Nucleophile" evidence="9">
    <location>
        <position position="247"/>
    </location>
</feature>
<keyword evidence="6" id="KW-0269">Exonuclease</keyword>
<dbReference type="GO" id="GO:0003690">
    <property type="term" value="F:double-stranded DNA binding"/>
    <property type="evidence" value="ECO:0007669"/>
    <property type="project" value="TreeGrafter"/>
</dbReference>
<dbReference type="CDD" id="cd09122">
    <property type="entry name" value="PLDc_Tdp1_1"/>
    <property type="match status" value="1"/>
</dbReference>
<evidence type="ECO:0000256" key="4">
    <source>
        <dbReference type="ARBA" id="ARBA00022763"/>
    </source>
</evidence>
<keyword evidence="13" id="KW-1185">Reference proteome</keyword>
<feature type="binding site" evidence="10">
    <location>
        <position position="484"/>
    </location>
    <ligand>
        <name>substrate</name>
    </ligand>
</feature>
<dbReference type="EMBL" id="JALJOQ010000009">
    <property type="protein sequence ID" value="KAK9812082.1"/>
    <property type="molecule type" value="Genomic_DNA"/>
</dbReference>
<keyword evidence="4" id="KW-0227">DNA damage</keyword>
<protein>
    <recommendedName>
        <fullName evidence="14">Tyrosyl-DNA phosphodiesterase 1</fullName>
    </recommendedName>
</protein>
<evidence type="ECO:0000256" key="7">
    <source>
        <dbReference type="ARBA" id="ARBA00023204"/>
    </source>
</evidence>
<evidence type="ECO:0000313" key="13">
    <source>
        <dbReference type="Proteomes" id="UP001465755"/>
    </source>
</evidence>
<comment type="similarity">
    <text evidence="2">Belongs to the tyrosyl-DNA phosphodiesterase family.</text>
</comment>
<keyword evidence="7" id="KW-0234">DNA repair</keyword>
<dbReference type="GO" id="GO:0005634">
    <property type="term" value="C:nucleus"/>
    <property type="evidence" value="ECO:0007669"/>
    <property type="project" value="UniProtKB-SubCell"/>
</dbReference>
<dbReference type="GO" id="GO:0004527">
    <property type="term" value="F:exonuclease activity"/>
    <property type="evidence" value="ECO:0007669"/>
    <property type="project" value="UniProtKB-KW"/>
</dbReference>
<dbReference type="GO" id="GO:0003697">
    <property type="term" value="F:single-stranded DNA binding"/>
    <property type="evidence" value="ECO:0007669"/>
    <property type="project" value="TreeGrafter"/>
</dbReference>